<evidence type="ECO:0000313" key="1">
    <source>
        <dbReference type="EMBL" id="MCH81896.1"/>
    </source>
</evidence>
<dbReference type="Gene3D" id="3.80.10.10">
    <property type="entry name" value="Ribonuclease Inhibitor"/>
    <property type="match status" value="1"/>
</dbReference>
<gene>
    <name evidence="1" type="ORF">A2U01_0002690</name>
</gene>
<name>A0A392M3M4_9FABA</name>
<dbReference type="Proteomes" id="UP000265520">
    <property type="component" value="Unassembled WGS sequence"/>
</dbReference>
<sequence length="317" mass="36456">MLSEIPDNISLLLSLQQLTLIGIGIRSLPETIMHLPRLKQLEVYDCKMLQSIPAFSQFIPFVIIWNCESLEKVLSSTVEPSDKPSHGFVFFNCIPLDPHSYQTVLKDAFLRIELIARLNSELCYRCFLPVMPDIEYWFHYRSTQVSFTLELPPNLLGFSYYLVLSQGHVRDEVDFGCECYLDNSSGERIYITSIATSCIFTYRENTIDMISDHVVLWHDPASCKQIIEEIKAINDVNNTSYSPKLIFEFFIYKSETVTIKECGFHWIYQQEAASSTVFESNDQEQIAPQQILKCLLEELMHIGFGGDNIDTLVGEKK</sequence>
<dbReference type="EMBL" id="LXQA010002926">
    <property type="protein sequence ID" value="MCH81896.1"/>
    <property type="molecule type" value="Genomic_DNA"/>
</dbReference>
<dbReference type="AlphaFoldDB" id="A0A392M3M4"/>
<organism evidence="1 2">
    <name type="scientific">Trifolium medium</name>
    <dbReference type="NCBI Taxonomy" id="97028"/>
    <lineage>
        <taxon>Eukaryota</taxon>
        <taxon>Viridiplantae</taxon>
        <taxon>Streptophyta</taxon>
        <taxon>Embryophyta</taxon>
        <taxon>Tracheophyta</taxon>
        <taxon>Spermatophyta</taxon>
        <taxon>Magnoliopsida</taxon>
        <taxon>eudicotyledons</taxon>
        <taxon>Gunneridae</taxon>
        <taxon>Pentapetalae</taxon>
        <taxon>rosids</taxon>
        <taxon>fabids</taxon>
        <taxon>Fabales</taxon>
        <taxon>Fabaceae</taxon>
        <taxon>Papilionoideae</taxon>
        <taxon>50 kb inversion clade</taxon>
        <taxon>NPAAA clade</taxon>
        <taxon>Hologalegina</taxon>
        <taxon>IRL clade</taxon>
        <taxon>Trifolieae</taxon>
        <taxon>Trifolium</taxon>
    </lineage>
</organism>
<comment type="caution">
    <text evidence="1">The sequence shown here is derived from an EMBL/GenBank/DDBJ whole genome shotgun (WGS) entry which is preliminary data.</text>
</comment>
<protein>
    <submittedName>
        <fullName evidence="1">TIR-NBS-LRR resistance protein</fullName>
    </submittedName>
</protein>
<keyword evidence="2" id="KW-1185">Reference proteome</keyword>
<dbReference type="SUPFAM" id="SSF52058">
    <property type="entry name" value="L domain-like"/>
    <property type="match status" value="1"/>
</dbReference>
<dbReference type="InterPro" id="IPR032675">
    <property type="entry name" value="LRR_dom_sf"/>
</dbReference>
<proteinExistence type="predicted"/>
<evidence type="ECO:0000313" key="2">
    <source>
        <dbReference type="Proteomes" id="UP000265520"/>
    </source>
</evidence>
<accession>A0A392M3M4</accession>
<reference evidence="1 2" key="1">
    <citation type="journal article" date="2018" name="Front. Plant Sci.">
        <title>Red Clover (Trifolium pratense) and Zigzag Clover (T. medium) - A Picture of Genomic Similarities and Differences.</title>
        <authorList>
            <person name="Dluhosova J."/>
            <person name="Istvanek J."/>
            <person name="Nedelnik J."/>
            <person name="Repkova J."/>
        </authorList>
    </citation>
    <scope>NUCLEOTIDE SEQUENCE [LARGE SCALE GENOMIC DNA]</scope>
    <source>
        <strain evidence="2">cv. 10/8</strain>
        <tissue evidence="1">Leaf</tissue>
    </source>
</reference>